<name>A0ABP8GHH7_9BURK</name>
<dbReference type="Gene3D" id="3.40.50.10420">
    <property type="entry name" value="NagB/RpiA/CoA transferase-like"/>
    <property type="match status" value="1"/>
</dbReference>
<organism evidence="5 6">
    <name type="scientific">Pigmentiphaga soli</name>
    <dbReference type="NCBI Taxonomy" id="1007095"/>
    <lineage>
        <taxon>Bacteria</taxon>
        <taxon>Pseudomonadati</taxon>
        <taxon>Pseudomonadota</taxon>
        <taxon>Betaproteobacteria</taxon>
        <taxon>Burkholderiales</taxon>
        <taxon>Alcaligenaceae</taxon>
        <taxon>Pigmentiphaga</taxon>
    </lineage>
</organism>
<protein>
    <recommendedName>
        <fullName evidence="4">5-formyltetrahydrofolate cyclo-ligase</fullName>
        <ecNumber evidence="4">6.3.3.2</ecNumber>
    </recommendedName>
</protein>
<keyword evidence="4" id="KW-0460">Magnesium</keyword>
<dbReference type="PANTHER" id="PTHR23407:SF1">
    <property type="entry name" value="5-FORMYLTETRAHYDROFOLATE CYCLO-LIGASE"/>
    <property type="match status" value="1"/>
</dbReference>
<evidence type="ECO:0000313" key="6">
    <source>
        <dbReference type="Proteomes" id="UP001501671"/>
    </source>
</evidence>
<dbReference type="EMBL" id="BAABFO010000002">
    <property type="protein sequence ID" value="GAA4324502.1"/>
    <property type="molecule type" value="Genomic_DNA"/>
</dbReference>
<proteinExistence type="inferred from homology"/>
<evidence type="ECO:0000313" key="5">
    <source>
        <dbReference type="EMBL" id="GAA4324502.1"/>
    </source>
</evidence>
<dbReference type="RefSeq" id="WP_345246203.1">
    <property type="nucleotide sequence ID" value="NZ_BAABFO010000002.1"/>
</dbReference>
<keyword evidence="6" id="KW-1185">Reference proteome</keyword>
<dbReference type="InterPro" id="IPR037171">
    <property type="entry name" value="NagB/RpiA_transferase-like"/>
</dbReference>
<accession>A0ABP8GHH7</accession>
<gene>
    <name evidence="5" type="ORF">GCM10023144_06110</name>
</gene>
<dbReference type="Pfam" id="PF01812">
    <property type="entry name" value="5-FTHF_cyc-lig"/>
    <property type="match status" value="1"/>
</dbReference>
<reference evidence="6" key="1">
    <citation type="journal article" date="2019" name="Int. J. Syst. Evol. Microbiol.">
        <title>The Global Catalogue of Microorganisms (GCM) 10K type strain sequencing project: providing services to taxonomists for standard genome sequencing and annotation.</title>
        <authorList>
            <consortium name="The Broad Institute Genomics Platform"/>
            <consortium name="The Broad Institute Genome Sequencing Center for Infectious Disease"/>
            <person name="Wu L."/>
            <person name="Ma J."/>
        </authorList>
    </citation>
    <scope>NUCLEOTIDE SEQUENCE [LARGE SCALE GENOMIC DNA]</scope>
    <source>
        <strain evidence="6">JCM 17666</strain>
    </source>
</reference>
<keyword evidence="2 4" id="KW-0547">Nucleotide-binding</keyword>
<dbReference type="EC" id="6.3.3.2" evidence="4"/>
<evidence type="ECO:0000256" key="1">
    <source>
        <dbReference type="ARBA" id="ARBA00010638"/>
    </source>
</evidence>
<dbReference type="InterPro" id="IPR002698">
    <property type="entry name" value="FTHF_cligase"/>
</dbReference>
<evidence type="ECO:0000256" key="2">
    <source>
        <dbReference type="ARBA" id="ARBA00022741"/>
    </source>
</evidence>
<keyword evidence="3 4" id="KW-0067">ATP-binding</keyword>
<comment type="cofactor">
    <cofactor evidence="4">
        <name>Mg(2+)</name>
        <dbReference type="ChEBI" id="CHEBI:18420"/>
    </cofactor>
</comment>
<dbReference type="PANTHER" id="PTHR23407">
    <property type="entry name" value="ATPASE INHIBITOR/5-FORMYLTETRAHYDROFOLATE CYCLO-LIGASE"/>
    <property type="match status" value="1"/>
</dbReference>
<comment type="catalytic activity">
    <reaction evidence="4">
        <text>(6S)-5-formyl-5,6,7,8-tetrahydrofolate + ATP = (6R)-5,10-methenyltetrahydrofolate + ADP + phosphate</text>
        <dbReference type="Rhea" id="RHEA:10488"/>
        <dbReference type="ChEBI" id="CHEBI:30616"/>
        <dbReference type="ChEBI" id="CHEBI:43474"/>
        <dbReference type="ChEBI" id="CHEBI:57455"/>
        <dbReference type="ChEBI" id="CHEBI:57457"/>
        <dbReference type="ChEBI" id="CHEBI:456216"/>
        <dbReference type="EC" id="6.3.3.2"/>
    </reaction>
</comment>
<sequence>MASAQRPAGAGPALARLRAGLRARRAALGNQRRSEADARIAALIEVRVREWLGRWEAGIEGGRSGEARAAGPAGAANTLKGSAAAGAAGETDAYPGPRVLAAFWPIGEEPDLRPLLARLAADPRLCLALPVIERRAAPLGFRLWTPGAAMRAGDYGIPEPADAAPARPDIVLVPTLGFTAQGDRIGYGGGFYDRTLAQLRRGGAVTAFGVAYACGALGPDEHVPAPHDARLDAVVTENGWVPAGA</sequence>
<evidence type="ECO:0000256" key="4">
    <source>
        <dbReference type="RuleBase" id="RU361279"/>
    </source>
</evidence>
<dbReference type="SUPFAM" id="SSF100950">
    <property type="entry name" value="NagB/RpiA/CoA transferase-like"/>
    <property type="match status" value="1"/>
</dbReference>
<comment type="similarity">
    <text evidence="1 4">Belongs to the 5-formyltetrahydrofolate cyclo-ligase family.</text>
</comment>
<dbReference type="InterPro" id="IPR024185">
    <property type="entry name" value="FTHF_cligase-like_sf"/>
</dbReference>
<comment type="caution">
    <text evidence="5">The sequence shown here is derived from an EMBL/GenBank/DDBJ whole genome shotgun (WGS) entry which is preliminary data.</text>
</comment>
<dbReference type="NCBIfam" id="TIGR02727">
    <property type="entry name" value="MTHFS_bact"/>
    <property type="match status" value="1"/>
</dbReference>
<evidence type="ECO:0000256" key="3">
    <source>
        <dbReference type="ARBA" id="ARBA00022840"/>
    </source>
</evidence>
<dbReference type="Proteomes" id="UP001501671">
    <property type="component" value="Unassembled WGS sequence"/>
</dbReference>
<keyword evidence="4" id="KW-0479">Metal-binding</keyword>